<dbReference type="EMBL" id="LJGU01000114">
    <property type="protein sequence ID" value="OEV04208.1"/>
    <property type="molecule type" value="Genomic_DNA"/>
</dbReference>
<keyword evidence="1" id="KW-1133">Transmembrane helix</keyword>
<keyword evidence="1" id="KW-0812">Transmembrane</keyword>
<dbReference type="STRING" id="1075402.AN216_08370"/>
<reference evidence="2 3" key="1">
    <citation type="journal article" date="2016" name="Front. Microbiol.">
        <title>Comparative Genomics Analysis of Streptomyces Species Reveals Their Adaptation to the Marine Environment and Their Diversity at the Genomic Level.</title>
        <authorList>
            <person name="Tian X."/>
            <person name="Zhang Z."/>
            <person name="Yang T."/>
            <person name="Chen M."/>
            <person name="Li J."/>
            <person name="Chen F."/>
            <person name="Yang J."/>
            <person name="Li W."/>
            <person name="Zhang B."/>
            <person name="Zhang Z."/>
            <person name="Wu J."/>
            <person name="Zhang C."/>
            <person name="Long L."/>
            <person name="Xiao J."/>
        </authorList>
    </citation>
    <scope>NUCLEOTIDE SEQUENCE [LARGE SCALE GENOMIC DNA]</scope>
    <source>
        <strain evidence="2 3">SCSIO 02100</strain>
    </source>
</reference>
<dbReference type="AlphaFoldDB" id="A0A1E7KJR9"/>
<keyword evidence="3" id="KW-1185">Reference proteome</keyword>
<evidence type="ECO:0000313" key="2">
    <source>
        <dbReference type="EMBL" id="OEV04208.1"/>
    </source>
</evidence>
<organism evidence="2 3">
    <name type="scientific">Streptomyces oceani</name>
    <dbReference type="NCBI Taxonomy" id="1075402"/>
    <lineage>
        <taxon>Bacteria</taxon>
        <taxon>Bacillati</taxon>
        <taxon>Actinomycetota</taxon>
        <taxon>Actinomycetes</taxon>
        <taxon>Kitasatosporales</taxon>
        <taxon>Streptomycetaceae</taxon>
        <taxon>Streptomyces</taxon>
    </lineage>
</organism>
<proteinExistence type="predicted"/>
<evidence type="ECO:0000313" key="3">
    <source>
        <dbReference type="Proteomes" id="UP000176101"/>
    </source>
</evidence>
<keyword evidence="1" id="KW-0472">Membrane</keyword>
<evidence type="ECO:0000256" key="1">
    <source>
        <dbReference type="SAM" id="Phobius"/>
    </source>
</evidence>
<feature type="transmembrane region" description="Helical" evidence="1">
    <location>
        <begin position="27"/>
        <end position="54"/>
    </location>
</feature>
<dbReference type="Proteomes" id="UP000176101">
    <property type="component" value="Unassembled WGS sequence"/>
</dbReference>
<accession>A0A1E7KJR9</accession>
<sequence>MGRVVSGRETDESGRVRGARGGHRRWWTVPLVILAGVAGLAVVGLVLFVGLLGYHSEASDDVRDSRSDVSCSKALSFAHGTLPEDASEADCTRADGIDVFVSGRFRMPRADVRGWLDTHYPQAERRTSCEEDLCLERSYASSETEGAYEVRLTVGYVGADSAHVTLEAFTT</sequence>
<name>A0A1E7KJR9_9ACTN</name>
<comment type="caution">
    <text evidence="2">The sequence shown here is derived from an EMBL/GenBank/DDBJ whole genome shotgun (WGS) entry which is preliminary data.</text>
</comment>
<gene>
    <name evidence="2" type="ORF">AN216_08370</name>
</gene>
<protein>
    <submittedName>
        <fullName evidence="2">Uncharacterized protein</fullName>
    </submittedName>
</protein>